<proteinExistence type="inferred from homology"/>
<keyword evidence="2" id="KW-0808">Transferase</keyword>
<dbReference type="SUPFAM" id="SSF53613">
    <property type="entry name" value="Ribokinase-like"/>
    <property type="match status" value="1"/>
</dbReference>
<dbReference type="KEGG" id="fla:SY85_12830"/>
<dbReference type="PANTHER" id="PTHR43085:SF57">
    <property type="entry name" value="CARBOHYDRATE KINASE PFKB DOMAIN-CONTAINING PROTEIN"/>
    <property type="match status" value="1"/>
</dbReference>
<dbReference type="PATRIC" id="fig|1492898.3.peg.2767"/>
<protein>
    <recommendedName>
        <fullName evidence="4">Carbohydrate kinase PfkB domain-containing protein</fullName>
    </recommendedName>
</protein>
<dbReference type="EMBL" id="CP011390">
    <property type="protein sequence ID" value="ANE51262.1"/>
    <property type="molecule type" value="Genomic_DNA"/>
</dbReference>
<dbReference type="Proteomes" id="UP000077177">
    <property type="component" value="Chromosome"/>
</dbReference>
<evidence type="ECO:0000313" key="6">
    <source>
        <dbReference type="Proteomes" id="UP000077177"/>
    </source>
</evidence>
<reference evidence="5 6" key="2">
    <citation type="journal article" date="2016" name="Int. J. Syst. Evol. Microbiol.">
        <title>Flavisolibacter tropicus sp. nov., isolated from tropical soil.</title>
        <authorList>
            <person name="Lee J.J."/>
            <person name="Kang M.S."/>
            <person name="Kim G.S."/>
            <person name="Lee C.S."/>
            <person name="Lim S."/>
            <person name="Lee J."/>
            <person name="Roh S.H."/>
            <person name="Kang H."/>
            <person name="Ha J.M."/>
            <person name="Bae S."/>
            <person name="Jung H.Y."/>
            <person name="Kim M.K."/>
        </authorList>
    </citation>
    <scope>NUCLEOTIDE SEQUENCE [LARGE SCALE GENOMIC DNA]</scope>
    <source>
        <strain evidence="5 6">LCS9</strain>
    </source>
</reference>
<evidence type="ECO:0000256" key="1">
    <source>
        <dbReference type="ARBA" id="ARBA00010688"/>
    </source>
</evidence>
<dbReference type="InterPro" id="IPR029056">
    <property type="entry name" value="Ribokinase-like"/>
</dbReference>
<gene>
    <name evidence="5" type="ORF">SY85_12830</name>
</gene>
<evidence type="ECO:0000259" key="4">
    <source>
        <dbReference type="Pfam" id="PF00294"/>
    </source>
</evidence>
<dbReference type="PROSITE" id="PS00584">
    <property type="entry name" value="PFKB_KINASES_2"/>
    <property type="match status" value="1"/>
</dbReference>
<dbReference type="OrthoDB" id="9813569at2"/>
<evidence type="ECO:0000313" key="5">
    <source>
        <dbReference type="EMBL" id="ANE51262.1"/>
    </source>
</evidence>
<name>A0A172TWA1_9BACT</name>
<dbReference type="PANTHER" id="PTHR43085">
    <property type="entry name" value="HEXOKINASE FAMILY MEMBER"/>
    <property type="match status" value="1"/>
</dbReference>
<accession>A0A172TWA1</accession>
<dbReference type="InterPro" id="IPR002173">
    <property type="entry name" value="Carboh/pur_kinase_PfkB_CS"/>
</dbReference>
<comment type="similarity">
    <text evidence="1">Belongs to the carbohydrate kinase PfkB family.</text>
</comment>
<evidence type="ECO:0000256" key="3">
    <source>
        <dbReference type="ARBA" id="ARBA00022777"/>
    </source>
</evidence>
<dbReference type="Pfam" id="PF00294">
    <property type="entry name" value="PfkB"/>
    <property type="match status" value="1"/>
</dbReference>
<reference evidence="6" key="1">
    <citation type="submission" date="2015-01" db="EMBL/GenBank/DDBJ databases">
        <title>Flavisolibacter sp./LCS9/ whole genome sequencing.</title>
        <authorList>
            <person name="Kim M.K."/>
            <person name="Srinivasan S."/>
            <person name="Lee J.-J."/>
        </authorList>
    </citation>
    <scope>NUCLEOTIDE SEQUENCE [LARGE SCALE GENOMIC DNA]</scope>
    <source>
        <strain evidence="6">LCS9</strain>
    </source>
</reference>
<dbReference type="InterPro" id="IPR011611">
    <property type="entry name" value="PfkB_dom"/>
</dbReference>
<dbReference type="CDD" id="cd01167">
    <property type="entry name" value="bac_FRK"/>
    <property type="match status" value="1"/>
</dbReference>
<keyword evidence="6" id="KW-1185">Reference proteome</keyword>
<dbReference type="InterPro" id="IPR050306">
    <property type="entry name" value="PfkB_Carbo_kinase"/>
</dbReference>
<dbReference type="RefSeq" id="WP_066405098.1">
    <property type="nucleotide sequence ID" value="NZ_CP011390.1"/>
</dbReference>
<keyword evidence="3" id="KW-0418">Kinase</keyword>
<dbReference type="GO" id="GO:0016301">
    <property type="term" value="F:kinase activity"/>
    <property type="evidence" value="ECO:0007669"/>
    <property type="project" value="UniProtKB-KW"/>
</dbReference>
<evidence type="ECO:0000256" key="2">
    <source>
        <dbReference type="ARBA" id="ARBA00022679"/>
    </source>
</evidence>
<dbReference type="AlphaFoldDB" id="A0A172TWA1"/>
<sequence>MAPDSVSHPIVCFGEVLWDILPDKSLPGGAPMNVAYHLQKLGLRPAMISRVGADEYGNKLIEMLSGNQLSTAFIQVDQQHETGLVYAKPGATNEMTYDIVYPSAWDFIEQQPALHDLVNNASYFVFGSLATRHFTSRETLYTLLEAPTTKVLDINLRQPYYDQPGVEALLQKADILKLNESELEIIASWYGTYPAKELQIQLLQDRFAIETVIVTMGADGAMVARSGQYFYNPSYKVEVADTIGSGDAFLAGFLSQLYNKASMQEALDYASGLGALIASYHGACPAYDLAEVTRLMQASRQPHL</sequence>
<dbReference type="STRING" id="1492898.SY85_12830"/>
<feature type="domain" description="Carbohydrate kinase PfkB" evidence="4">
    <location>
        <begin position="27"/>
        <end position="285"/>
    </location>
</feature>
<dbReference type="Gene3D" id="3.40.1190.20">
    <property type="match status" value="1"/>
</dbReference>
<dbReference type="PROSITE" id="PS00583">
    <property type="entry name" value="PFKB_KINASES_1"/>
    <property type="match status" value="1"/>
</dbReference>
<organism evidence="5 6">
    <name type="scientific">Flavisolibacter tropicus</name>
    <dbReference type="NCBI Taxonomy" id="1492898"/>
    <lineage>
        <taxon>Bacteria</taxon>
        <taxon>Pseudomonadati</taxon>
        <taxon>Bacteroidota</taxon>
        <taxon>Chitinophagia</taxon>
        <taxon>Chitinophagales</taxon>
        <taxon>Chitinophagaceae</taxon>
        <taxon>Flavisolibacter</taxon>
    </lineage>
</organism>